<protein>
    <submittedName>
        <fullName evidence="2">Uncharacterized protein</fullName>
    </submittedName>
</protein>
<sequence>SGLEPHADEELPVPSGYSPKVVLHRIPLTATDENTSTPTSSPVRASTTPSRTPADHQ</sequence>
<evidence type="ECO:0000313" key="2">
    <source>
        <dbReference type="EMBL" id="KAL0192976.1"/>
    </source>
</evidence>
<gene>
    <name evidence="2" type="ORF">M9458_011272</name>
</gene>
<feature type="compositionally biased region" description="Polar residues" evidence="1">
    <location>
        <begin position="31"/>
        <end position="51"/>
    </location>
</feature>
<organism evidence="2 3">
    <name type="scientific">Cirrhinus mrigala</name>
    <name type="common">Mrigala</name>
    <dbReference type="NCBI Taxonomy" id="683832"/>
    <lineage>
        <taxon>Eukaryota</taxon>
        <taxon>Metazoa</taxon>
        <taxon>Chordata</taxon>
        <taxon>Craniata</taxon>
        <taxon>Vertebrata</taxon>
        <taxon>Euteleostomi</taxon>
        <taxon>Actinopterygii</taxon>
        <taxon>Neopterygii</taxon>
        <taxon>Teleostei</taxon>
        <taxon>Ostariophysi</taxon>
        <taxon>Cypriniformes</taxon>
        <taxon>Cyprinidae</taxon>
        <taxon>Labeoninae</taxon>
        <taxon>Labeonini</taxon>
        <taxon>Cirrhinus</taxon>
    </lineage>
</organism>
<dbReference type="Proteomes" id="UP001529510">
    <property type="component" value="Unassembled WGS sequence"/>
</dbReference>
<feature type="non-terminal residue" evidence="2">
    <location>
        <position position="1"/>
    </location>
</feature>
<comment type="caution">
    <text evidence="2">The sequence shown here is derived from an EMBL/GenBank/DDBJ whole genome shotgun (WGS) entry which is preliminary data.</text>
</comment>
<evidence type="ECO:0000256" key="1">
    <source>
        <dbReference type="SAM" id="MobiDB-lite"/>
    </source>
</evidence>
<evidence type="ECO:0000313" key="3">
    <source>
        <dbReference type="Proteomes" id="UP001529510"/>
    </source>
</evidence>
<feature type="region of interest" description="Disordered" evidence="1">
    <location>
        <begin position="24"/>
        <end position="57"/>
    </location>
</feature>
<accession>A0ABD0R5L7</accession>
<feature type="non-terminal residue" evidence="2">
    <location>
        <position position="57"/>
    </location>
</feature>
<name>A0ABD0R5L7_CIRMR</name>
<proteinExistence type="predicted"/>
<dbReference type="AlphaFoldDB" id="A0ABD0R5L7"/>
<dbReference type="EMBL" id="JAMKFB020000005">
    <property type="protein sequence ID" value="KAL0192976.1"/>
    <property type="molecule type" value="Genomic_DNA"/>
</dbReference>
<reference evidence="2 3" key="1">
    <citation type="submission" date="2024-05" db="EMBL/GenBank/DDBJ databases">
        <title>Genome sequencing and assembly of Indian major carp, Cirrhinus mrigala (Hamilton, 1822).</title>
        <authorList>
            <person name="Mohindra V."/>
            <person name="Chowdhury L.M."/>
            <person name="Lal K."/>
            <person name="Jena J.K."/>
        </authorList>
    </citation>
    <scope>NUCLEOTIDE SEQUENCE [LARGE SCALE GENOMIC DNA]</scope>
    <source>
        <strain evidence="2">CM1030</strain>
        <tissue evidence="2">Blood</tissue>
    </source>
</reference>
<keyword evidence="3" id="KW-1185">Reference proteome</keyword>